<evidence type="ECO:0000256" key="3">
    <source>
        <dbReference type="ARBA" id="ARBA00009982"/>
    </source>
</evidence>
<evidence type="ECO:0000256" key="10">
    <source>
        <dbReference type="ARBA" id="ARBA00049047"/>
    </source>
</evidence>
<comment type="catalytic activity">
    <reaction evidence="10 11">
        <text>(1S,2R)-1-C-(indol-3-yl)glycerol 3-phosphate + L-serine = D-glyceraldehyde 3-phosphate + L-tryptophan + H2O</text>
        <dbReference type="Rhea" id="RHEA:10532"/>
        <dbReference type="ChEBI" id="CHEBI:15377"/>
        <dbReference type="ChEBI" id="CHEBI:33384"/>
        <dbReference type="ChEBI" id="CHEBI:57912"/>
        <dbReference type="ChEBI" id="CHEBI:58866"/>
        <dbReference type="ChEBI" id="CHEBI:59776"/>
        <dbReference type="EC" id="4.2.1.20"/>
    </reaction>
</comment>
<feature type="modified residue" description="N6-(pyridoxal phosphate)lysine" evidence="11">
    <location>
        <position position="90"/>
    </location>
</feature>
<dbReference type="InterPro" id="IPR036052">
    <property type="entry name" value="TrpB-like_PALP_sf"/>
</dbReference>
<dbReference type="HAMAP" id="MF_00133">
    <property type="entry name" value="Trp_synth_beta"/>
    <property type="match status" value="1"/>
</dbReference>
<dbReference type="CDD" id="cd06446">
    <property type="entry name" value="Trp-synth_B"/>
    <property type="match status" value="1"/>
</dbReference>
<dbReference type="InterPro" id="IPR006654">
    <property type="entry name" value="Trp_synth_beta"/>
</dbReference>
<evidence type="ECO:0000256" key="8">
    <source>
        <dbReference type="ARBA" id="ARBA00023141"/>
    </source>
</evidence>
<sequence>MTMLPNADGFFGEYGGQFLPAEVLPVVAELAEAYERYRDDDDFLADFKRLLKHFSGRPTPLYFCGNLTRQLGGARIYLKREDLNHLGAHKVNNTIGQILLAKRMGKTRIIAETGAGQHGVATAATAALMGMECTVYMGAEDIERQKLNVFRMEMMGAKVVPAMSGQRTLKEAVDEAIAAWVADAGESFYLLGSAVGPHPYPEMVRDFQSVIGREARKQILELEGRMPDYLVACVGGGSNAIGLFHPFLEDEGVRMQGVEPAGRGLTPGNHAATLSLGTPGVLHGFKSYVLQDDKGEPAPVYSISAGLDYPGVGPEHSYLKDIGRAEYVSASDAEAVHAFFTLSRSEGIIPALESSHALAQALKLAPTLGQDKIVIVNLSGRGDKDVAQIQRMLHEGTITDR</sequence>
<dbReference type="PANTHER" id="PTHR48077">
    <property type="entry name" value="TRYPTOPHAN SYNTHASE-RELATED"/>
    <property type="match status" value="1"/>
</dbReference>
<feature type="domain" description="Tryptophan synthase beta chain-like PALP" evidence="12">
    <location>
        <begin position="56"/>
        <end position="379"/>
    </location>
</feature>
<keyword evidence="6 11" id="KW-0822">Tryptophan biosynthesis</keyword>
<comment type="cofactor">
    <cofactor evidence="1 11">
        <name>pyridoxal 5'-phosphate</name>
        <dbReference type="ChEBI" id="CHEBI:597326"/>
    </cofactor>
</comment>
<dbReference type="Gene3D" id="3.40.50.1100">
    <property type="match status" value="2"/>
</dbReference>
<name>A0A846QPI9_9BACT</name>
<dbReference type="EC" id="4.2.1.20" evidence="11"/>
<accession>A0A846QPI9</accession>
<dbReference type="GO" id="GO:0004834">
    <property type="term" value="F:tryptophan synthase activity"/>
    <property type="evidence" value="ECO:0007669"/>
    <property type="project" value="UniProtKB-UniRule"/>
</dbReference>
<evidence type="ECO:0000256" key="7">
    <source>
        <dbReference type="ARBA" id="ARBA00022898"/>
    </source>
</evidence>
<comment type="subunit">
    <text evidence="4 11">Tetramer of two alpha and two beta chains.</text>
</comment>
<dbReference type="FunFam" id="3.40.50.1100:FF:000004">
    <property type="entry name" value="Tryptophan synthase beta chain"/>
    <property type="match status" value="1"/>
</dbReference>
<dbReference type="AlphaFoldDB" id="A0A846QPI9"/>
<dbReference type="InterPro" id="IPR001926">
    <property type="entry name" value="TrpB-like_PALP"/>
</dbReference>
<dbReference type="NCBIfam" id="TIGR00263">
    <property type="entry name" value="trpB"/>
    <property type="match status" value="1"/>
</dbReference>
<reference evidence="13 14" key="1">
    <citation type="submission" date="2020-03" db="EMBL/GenBank/DDBJ databases">
        <title>Genomic Encyclopedia of Type Strains, Phase IV (KMG-IV): sequencing the most valuable type-strain genomes for metagenomic binning, comparative biology and taxonomic classification.</title>
        <authorList>
            <person name="Goeker M."/>
        </authorList>
    </citation>
    <scope>NUCLEOTIDE SEQUENCE [LARGE SCALE GENOMIC DNA]</scope>
    <source>
        <strain evidence="13 14">DSM 24233</strain>
    </source>
</reference>
<evidence type="ECO:0000256" key="2">
    <source>
        <dbReference type="ARBA" id="ARBA00004733"/>
    </source>
</evidence>
<evidence type="ECO:0000313" key="13">
    <source>
        <dbReference type="EMBL" id="NJB68233.1"/>
    </source>
</evidence>
<evidence type="ECO:0000313" key="14">
    <source>
        <dbReference type="Proteomes" id="UP000580856"/>
    </source>
</evidence>
<dbReference type="Pfam" id="PF00291">
    <property type="entry name" value="PALP"/>
    <property type="match status" value="1"/>
</dbReference>
<gene>
    <name evidence="11" type="primary">trpB</name>
    <name evidence="13" type="ORF">GGQ74_001906</name>
</gene>
<comment type="caution">
    <text evidence="13">The sequence shown here is derived from an EMBL/GenBank/DDBJ whole genome shotgun (WGS) entry which is preliminary data.</text>
</comment>
<keyword evidence="5 11" id="KW-0028">Amino-acid biosynthesis</keyword>
<dbReference type="InterPro" id="IPR006653">
    <property type="entry name" value="Trp_synth_b_CS"/>
</dbReference>
<dbReference type="UniPathway" id="UPA00035">
    <property type="reaction ID" value="UER00044"/>
</dbReference>
<dbReference type="InterPro" id="IPR023026">
    <property type="entry name" value="Trp_synth_beta/beta-like"/>
</dbReference>
<organism evidence="13 14">
    <name type="scientific">Desulfobaculum xiamenense</name>
    <dbReference type="NCBI Taxonomy" id="995050"/>
    <lineage>
        <taxon>Bacteria</taxon>
        <taxon>Pseudomonadati</taxon>
        <taxon>Thermodesulfobacteriota</taxon>
        <taxon>Desulfovibrionia</taxon>
        <taxon>Desulfovibrionales</taxon>
        <taxon>Desulfovibrionaceae</taxon>
        <taxon>Desulfobaculum</taxon>
    </lineage>
</organism>
<comment type="pathway">
    <text evidence="2 11">Amino-acid biosynthesis; L-tryptophan biosynthesis; L-tryptophan from chorismate: step 5/5.</text>
</comment>
<dbReference type="EMBL" id="JAATJA010000002">
    <property type="protein sequence ID" value="NJB68233.1"/>
    <property type="molecule type" value="Genomic_DNA"/>
</dbReference>
<dbReference type="PIRSF" id="PIRSF001413">
    <property type="entry name" value="Trp_syn_beta"/>
    <property type="match status" value="1"/>
</dbReference>
<dbReference type="PROSITE" id="PS00168">
    <property type="entry name" value="TRP_SYNTHASE_BETA"/>
    <property type="match status" value="1"/>
</dbReference>
<evidence type="ECO:0000259" key="12">
    <source>
        <dbReference type="Pfam" id="PF00291"/>
    </source>
</evidence>
<proteinExistence type="inferred from homology"/>
<keyword evidence="14" id="KW-1185">Reference proteome</keyword>
<evidence type="ECO:0000256" key="1">
    <source>
        <dbReference type="ARBA" id="ARBA00001933"/>
    </source>
</evidence>
<dbReference type="PANTHER" id="PTHR48077:SF3">
    <property type="entry name" value="TRYPTOPHAN SYNTHASE"/>
    <property type="match status" value="1"/>
</dbReference>
<keyword evidence="7 11" id="KW-0663">Pyridoxal phosphate</keyword>
<keyword evidence="8 11" id="KW-0057">Aromatic amino acid biosynthesis</keyword>
<dbReference type="GO" id="GO:0005737">
    <property type="term" value="C:cytoplasm"/>
    <property type="evidence" value="ECO:0007669"/>
    <property type="project" value="TreeGrafter"/>
</dbReference>
<keyword evidence="9 11" id="KW-0456">Lyase</keyword>
<evidence type="ECO:0000256" key="4">
    <source>
        <dbReference type="ARBA" id="ARBA00011270"/>
    </source>
</evidence>
<dbReference type="FunFam" id="3.40.50.1100:FF:000001">
    <property type="entry name" value="Tryptophan synthase beta chain"/>
    <property type="match status" value="1"/>
</dbReference>
<comment type="function">
    <text evidence="11">The beta subunit is responsible for the synthesis of L-tryptophan from indole and L-serine.</text>
</comment>
<dbReference type="Proteomes" id="UP000580856">
    <property type="component" value="Unassembled WGS sequence"/>
</dbReference>
<evidence type="ECO:0000256" key="5">
    <source>
        <dbReference type="ARBA" id="ARBA00022605"/>
    </source>
</evidence>
<evidence type="ECO:0000256" key="9">
    <source>
        <dbReference type="ARBA" id="ARBA00023239"/>
    </source>
</evidence>
<protein>
    <recommendedName>
        <fullName evidence="11">Tryptophan synthase beta chain</fullName>
        <ecNumber evidence="11">4.2.1.20</ecNumber>
    </recommendedName>
</protein>
<evidence type="ECO:0000256" key="11">
    <source>
        <dbReference type="HAMAP-Rule" id="MF_00133"/>
    </source>
</evidence>
<comment type="similarity">
    <text evidence="3 11">Belongs to the TrpB family.</text>
</comment>
<evidence type="ECO:0000256" key="6">
    <source>
        <dbReference type="ARBA" id="ARBA00022822"/>
    </source>
</evidence>
<dbReference type="SUPFAM" id="SSF53686">
    <property type="entry name" value="Tryptophan synthase beta subunit-like PLP-dependent enzymes"/>
    <property type="match status" value="1"/>
</dbReference>
<dbReference type="RefSeq" id="WP_167941316.1">
    <property type="nucleotide sequence ID" value="NZ_JAATJA010000002.1"/>
</dbReference>